<comment type="subunit">
    <text evidence="4">Interacts with the elongator complex.</text>
</comment>
<evidence type="ECO:0000256" key="1">
    <source>
        <dbReference type="ARBA" id="ARBA00022741"/>
    </source>
</evidence>
<evidence type="ECO:0000313" key="5">
    <source>
        <dbReference type="EMBL" id="ODV94088.1"/>
    </source>
</evidence>
<dbReference type="GO" id="GO:0002098">
    <property type="term" value="P:tRNA wobble uridine modification"/>
    <property type="evidence" value="ECO:0007669"/>
    <property type="project" value="EnsemblFungi"/>
</dbReference>
<dbReference type="EMBL" id="KV454016">
    <property type="protein sequence ID" value="ODV94088.1"/>
    <property type="molecule type" value="Genomic_DNA"/>
</dbReference>
<evidence type="ECO:0000256" key="2">
    <source>
        <dbReference type="ARBA" id="ARBA00022840"/>
    </source>
</evidence>
<dbReference type="GO" id="GO:0005737">
    <property type="term" value="C:cytoplasm"/>
    <property type="evidence" value="ECO:0007669"/>
    <property type="project" value="EnsemblFungi"/>
</dbReference>
<evidence type="ECO:0008006" key="7">
    <source>
        <dbReference type="Google" id="ProtNLM"/>
    </source>
</evidence>
<dbReference type="PANTHER" id="PTHR12435">
    <property type="match status" value="1"/>
</dbReference>
<name>A0A1E4TQX7_PACTA</name>
<evidence type="ECO:0000256" key="4">
    <source>
        <dbReference type="ARBA" id="ARBA00063730"/>
    </source>
</evidence>
<comment type="similarity">
    <text evidence="3">Belongs to the KTI12 family.</text>
</comment>
<reference evidence="6" key="1">
    <citation type="submission" date="2016-05" db="EMBL/GenBank/DDBJ databases">
        <title>Comparative genomics of biotechnologically important yeasts.</title>
        <authorList>
            <consortium name="DOE Joint Genome Institute"/>
            <person name="Riley R."/>
            <person name="Haridas S."/>
            <person name="Wolfe K.H."/>
            <person name="Lopes M.R."/>
            <person name="Hittinger C.T."/>
            <person name="Goker M."/>
            <person name="Salamov A."/>
            <person name="Wisecaver J."/>
            <person name="Long T.M."/>
            <person name="Aerts A.L."/>
            <person name="Barry K."/>
            <person name="Choi C."/>
            <person name="Clum A."/>
            <person name="Coughlan A.Y."/>
            <person name="Deshpande S."/>
            <person name="Douglass A.P."/>
            <person name="Hanson S.J."/>
            <person name="Klenk H.-P."/>
            <person name="Labutti K."/>
            <person name="Lapidus A."/>
            <person name="Lindquist E."/>
            <person name="Lipzen A."/>
            <person name="Meier-Kolthoff J.P."/>
            <person name="Ohm R.A."/>
            <person name="Otillar R.P."/>
            <person name="Pangilinan J."/>
            <person name="Peng Y."/>
            <person name="Rokas A."/>
            <person name="Rosa C.A."/>
            <person name="Scheuner C."/>
            <person name="Sibirny A.A."/>
            <person name="Slot J.C."/>
            <person name="Stielow J.B."/>
            <person name="Sun H."/>
            <person name="Kurtzman C.P."/>
            <person name="Blackwell M."/>
            <person name="Grigoriev I.V."/>
            <person name="Jeffries T.W."/>
        </authorList>
    </citation>
    <scope>NUCLEOTIDE SEQUENCE [LARGE SCALE GENOMIC DNA]</scope>
    <source>
        <strain evidence="6">NRRL Y-2460</strain>
    </source>
</reference>
<protein>
    <recommendedName>
        <fullName evidence="7">Protein KTI12</fullName>
    </recommendedName>
</protein>
<dbReference type="SUPFAM" id="SSF52540">
    <property type="entry name" value="P-loop containing nucleoside triphosphate hydrolases"/>
    <property type="match status" value="1"/>
</dbReference>
<dbReference type="InterPro" id="IPR027417">
    <property type="entry name" value="P-loop_NTPase"/>
</dbReference>
<dbReference type="GO" id="GO:0006357">
    <property type="term" value="P:regulation of transcription by RNA polymerase II"/>
    <property type="evidence" value="ECO:0007669"/>
    <property type="project" value="EnsemblFungi"/>
</dbReference>
<keyword evidence="1" id="KW-0547">Nucleotide-binding</keyword>
<dbReference type="Pfam" id="PF08433">
    <property type="entry name" value="KTI12"/>
    <property type="match status" value="1"/>
</dbReference>
<dbReference type="Proteomes" id="UP000094236">
    <property type="component" value="Unassembled WGS sequence"/>
</dbReference>
<gene>
    <name evidence="5" type="ORF">PACTADRAFT_50977</name>
</gene>
<proteinExistence type="inferred from homology"/>
<dbReference type="GO" id="GO:0003682">
    <property type="term" value="F:chromatin binding"/>
    <property type="evidence" value="ECO:0007669"/>
    <property type="project" value="EnsemblFungi"/>
</dbReference>
<keyword evidence="6" id="KW-1185">Reference proteome</keyword>
<sequence>MPLVLFTGFPSSGKSRWANLLKEKLNGKIASLKPGEAGSNMKVILHSDESLGISHDEYKDSRTEKSLRGTQMSAVKRDISKNTIVILDSPAYIKGFRYQLFCESKALSTSYCVIHVMAPSEKCFEYNSQRPLSEQWDEELLKHMIMRYEEPDGNNRWDSPLFNIAYDDTELPFTEIWGSLILSKVLKPNNATVLKPATEANFLQKLEKITSEVINKIIQHQQLQSIGGDVLIEEGLYVELPPKSVSLAQLQRIRRTYIGLNRMRTVDNDRIGPLFVQFLNNSLAEDD</sequence>
<evidence type="ECO:0000313" key="6">
    <source>
        <dbReference type="Proteomes" id="UP000094236"/>
    </source>
</evidence>
<keyword evidence="2" id="KW-0067">ATP-binding</keyword>
<dbReference type="Gene3D" id="3.40.50.300">
    <property type="entry name" value="P-loop containing nucleotide triphosphate hydrolases"/>
    <property type="match status" value="1"/>
</dbReference>
<organism evidence="5 6">
    <name type="scientific">Pachysolen tannophilus NRRL Y-2460</name>
    <dbReference type="NCBI Taxonomy" id="669874"/>
    <lineage>
        <taxon>Eukaryota</taxon>
        <taxon>Fungi</taxon>
        <taxon>Dikarya</taxon>
        <taxon>Ascomycota</taxon>
        <taxon>Saccharomycotina</taxon>
        <taxon>Pichiomycetes</taxon>
        <taxon>Pachysolenaceae</taxon>
        <taxon>Pachysolen</taxon>
    </lineage>
</organism>
<dbReference type="InterPro" id="IPR013641">
    <property type="entry name" value="KTI12/PSTK"/>
</dbReference>
<dbReference type="GO" id="GO:0005634">
    <property type="term" value="C:nucleus"/>
    <property type="evidence" value="ECO:0007669"/>
    <property type="project" value="EnsemblFungi"/>
</dbReference>
<evidence type="ECO:0000256" key="3">
    <source>
        <dbReference type="ARBA" id="ARBA00025768"/>
    </source>
</evidence>
<dbReference type="AlphaFoldDB" id="A0A1E4TQX7"/>
<dbReference type="OrthoDB" id="9972657at2759"/>
<accession>A0A1E4TQX7</accession>
<dbReference type="STRING" id="669874.A0A1E4TQX7"/>
<dbReference type="FunFam" id="3.40.50.300:FF:000827">
    <property type="entry name" value="KTI12 chromatin-associated homolog"/>
    <property type="match status" value="1"/>
</dbReference>
<dbReference type="GO" id="GO:0005524">
    <property type="term" value="F:ATP binding"/>
    <property type="evidence" value="ECO:0007669"/>
    <property type="project" value="UniProtKB-KW"/>
</dbReference>